<feature type="transmembrane region" description="Helical" evidence="7">
    <location>
        <begin position="268"/>
        <end position="286"/>
    </location>
</feature>
<feature type="transmembrane region" description="Helical" evidence="7">
    <location>
        <begin position="56"/>
        <end position="73"/>
    </location>
</feature>
<dbReference type="SUPFAM" id="SSF103473">
    <property type="entry name" value="MFS general substrate transporter"/>
    <property type="match status" value="1"/>
</dbReference>
<dbReference type="InterPro" id="IPR011701">
    <property type="entry name" value="MFS"/>
</dbReference>
<feature type="transmembrane region" description="Helical" evidence="7">
    <location>
        <begin position="80"/>
        <end position="99"/>
    </location>
</feature>
<keyword evidence="5 7" id="KW-1133">Transmembrane helix</keyword>
<evidence type="ECO:0000256" key="7">
    <source>
        <dbReference type="SAM" id="Phobius"/>
    </source>
</evidence>
<dbReference type="EMBL" id="PYBV01000005">
    <property type="protein sequence ID" value="PYC74942.1"/>
    <property type="molecule type" value="Genomic_DNA"/>
</dbReference>
<reference evidence="9 10" key="1">
    <citation type="submission" date="2018-03" db="EMBL/GenBank/DDBJ databases">
        <title>Bioinformatic expansion and discovery of thiopeptide antibiotics.</title>
        <authorList>
            <person name="Schwalen C.J."/>
            <person name="Hudson G.A."/>
            <person name="Mitchell D.A."/>
        </authorList>
    </citation>
    <scope>NUCLEOTIDE SEQUENCE [LARGE SCALE GENOMIC DNA]</scope>
    <source>
        <strain evidence="9 10">NRRL 8041</strain>
    </source>
</reference>
<accession>A0A318NNX6</accession>
<keyword evidence="10" id="KW-1185">Reference proteome</keyword>
<keyword evidence="6 7" id="KW-0472">Membrane</keyword>
<dbReference type="NCBIfam" id="TIGR00711">
    <property type="entry name" value="efflux_EmrB"/>
    <property type="match status" value="1"/>
</dbReference>
<keyword evidence="4 7" id="KW-0812">Transmembrane</keyword>
<feature type="transmembrane region" description="Helical" evidence="7">
    <location>
        <begin position="404"/>
        <end position="424"/>
    </location>
</feature>
<name>A0A318NNX6_9ACTN</name>
<feature type="domain" description="Major facilitator superfamily (MFS) profile" evidence="8">
    <location>
        <begin position="14"/>
        <end position="456"/>
    </location>
</feature>
<dbReference type="RefSeq" id="WP_110562160.1">
    <property type="nucleotide sequence ID" value="NZ_PYBV01000005.1"/>
</dbReference>
<comment type="subcellular location">
    <subcellularLocation>
        <location evidence="1">Cell membrane</location>
        <topology evidence="1">Multi-pass membrane protein</topology>
    </subcellularLocation>
</comment>
<sequence>MSGKQRTTGEQRWVLGLTSAGAVMVALDALVVAAALTSIRRDLGASIEQLEWTVNAYSITFAMLLVTAAVIGDRWGRRRTFAAGVALFCAASIACALAPSMPVLIAARAIQGVGAAAVMPVAMGLLGAAFPPERRGWAIGVFSGLTGLAVLGGPVVGGAVTEGLAWQWIFWINVPVGALAIVLVLRFIPESSGSARRFDLGGATLITVAVLGIIWGTVRGAVAGWGSPEVIGSYVLGGLALVGFPAWERRVRQPMVPPTFFRSRSFTAGNAAGFFLTAALYGAVFFNAQFMQLTFGSGPLKAGLQLLPWTATLFVVAPVAGRLVDRIGERPLVVIGLALQAVGMFWISVGSRGAVSYPELVVPLMVAGCGVSMAMPATQSASVGALPRDAVGIASGIYSMMRQLGGVVGVAVLAAVFAAAGGYASFATGFARALAGCGVLSLLGALAGLGITDRRSSRLGAAAVRPALVQEQA</sequence>
<gene>
    <name evidence="9" type="ORF">C7C45_03365</name>
</gene>
<feature type="transmembrane region" description="Helical" evidence="7">
    <location>
        <begin position="361"/>
        <end position="383"/>
    </location>
</feature>
<dbReference type="Pfam" id="PF07690">
    <property type="entry name" value="MFS_1"/>
    <property type="match status" value="2"/>
</dbReference>
<feature type="transmembrane region" description="Helical" evidence="7">
    <location>
        <begin position="230"/>
        <end position="247"/>
    </location>
</feature>
<dbReference type="GO" id="GO:0005886">
    <property type="term" value="C:plasma membrane"/>
    <property type="evidence" value="ECO:0007669"/>
    <property type="project" value="UniProtKB-SubCell"/>
</dbReference>
<feature type="transmembrane region" description="Helical" evidence="7">
    <location>
        <begin position="137"/>
        <end position="156"/>
    </location>
</feature>
<dbReference type="InterPro" id="IPR020846">
    <property type="entry name" value="MFS_dom"/>
</dbReference>
<feature type="transmembrane region" description="Helical" evidence="7">
    <location>
        <begin position="200"/>
        <end position="218"/>
    </location>
</feature>
<feature type="transmembrane region" description="Helical" evidence="7">
    <location>
        <begin position="430"/>
        <end position="451"/>
    </location>
</feature>
<dbReference type="PRINTS" id="PR01036">
    <property type="entry name" value="TCRTETB"/>
</dbReference>
<evidence type="ECO:0000313" key="9">
    <source>
        <dbReference type="EMBL" id="PYC74942.1"/>
    </source>
</evidence>
<dbReference type="InterPro" id="IPR004638">
    <property type="entry name" value="EmrB-like"/>
</dbReference>
<protein>
    <submittedName>
        <fullName evidence="9">MFS transporter</fullName>
    </submittedName>
</protein>
<proteinExistence type="predicted"/>
<feature type="transmembrane region" description="Helical" evidence="7">
    <location>
        <begin position="331"/>
        <end position="349"/>
    </location>
</feature>
<dbReference type="InterPro" id="IPR036259">
    <property type="entry name" value="MFS_trans_sf"/>
</dbReference>
<dbReference type="GO" id="GO:0022857">
    <property type="term" value="F:transmembrane transporter activity"/>
    <property type="evidence" value="ECO:0007669"/>
    <property type="project" value="InterPro"/>
</dbReference>
<evidence type="ECO:0000256" key="3">
    <source>
        <dbReference type="ARBA" id="ARBA00022475"/>
    </source>
</evidence>
<keyword evidence="3" id="KW-1003">Cell membrane</keyword>
<evidence type="ECO:0000256" key="4">
    <source>
        <dbReference type="ARBA" id="ARBA00022692"/>
    </source>
</evidence>
<keyword evidence="2" id="KW-0813">Transport</keyword>
<organism evidence="9 10">
    <name type="scientific">Micromonospora arborensis</name>
    <dbReference type="NCBI Taxonomy" id="2116518"/>
    <lineage>
        <taxon>Bacteria</taxon>
        <taxon>Bacillati</taxon>
        <taxon>Actinomycetota</taxon>
        <taxon>Actinomycetes</taxon>
        <taxon>Micromonosporales</taxon>
        <taxon>Micromonosporaceae</taxon>
        <taxon>Micromonospora</taxon>
    </lineage>
</organism>
<evidence type="ECO:0000313" key="10">
    <source>
        <dbReference type="Proteomes" id="UP000248333"/>
    </source>
</evidence>
<dbReference type="PROSITE" id="PS50850">
    <property type="entry name" value="MFS"/>
    <property type="match status" value="1"/>
</dbReference>
<dbReference type="Gene3D" id="1.20.1250.20">
    <property type="entry name" value="MFS general substrate transporter like domains"/>
    <property type="match status" value="1"/>
</dbReference>
<dbReference type="OrthoDB" id="7375466at2"/>
<dbReference type="CDD" id="cd17321">
    <property type="entry name" value="MFS_MMR_MDR_like"/>
    <property type="match status" value="1"/>
</dbReference>
<feature type="transmembrane region" description="Helical" evidence="7">
    <location>
        <begin position="306"/>
        <end position="324"/>
    </location>
</feature>
<dbReference type="Gene3D" id="1.20.1720.10">
    <property type="entry name" value="Multidrug resistance protein D"/>
    <property type="match status" value="1"/>
</dbReference>
<feature type="transmembrane region" description="Helical" evidence="7">
    <location>
        <begin position="12"/>
        <end position="36"/>
    </location>
</feature>
<evidence type="ECO:0000256" key="1">
    <source>
        <dbReference type="ARBA" id="ARBA00004651"/>
    </source>
</evidence>
<dbReference type="PANTHER" id="PTHR42718">
    <property type="entry name" value="MAJOR FACILITATOR SUPERFAMILY MULTIDRUG TRANSPORTER MFSC"/>
    <property type="match status" value="1"/>
</dbReference>
<evidence type="ECO:0000256" key="6">
    <source>
        <dbReference type="ARBA" id="ARBA00023136"/>
    </source>
</evidence>
<evidence type="ECO:0000259" key="8">
    <source>
        <dbReference type="PROSITE" id="PS50850"/>
    </source>
</evidence>
<feature type="transmembrane region" description="Helical" evidence="7">
    <location>
        <begin position="105"/>
        <end position="130"/>
    </location>
</feature>
<feature type="transmembrane region" description="Helical" evidence="7">
    <location>
        <begin position="168"/>
        <end position="188"/>
    </location>
</feature>
<dbReference type="AlphaFoldDB" id="A0A318NNX6"/>
<dbReference type="Proteomes" id="UP000248333">
    <property type="component" value="Unassembled WGS sequence"/>
</dbReference>
<evidence type="ECO:0000256" key="5">
    <source>
        <dbReference type="ARBA" id="ARBA00022989"/>
    </source>
</evidence>
<dbReference type="PANTHER" id="PTHR42718:SF46">
    <property type="entry name" value="BLR6921 PROTEIN"/>
    <property type="match status" value="1"/>
</dbReference>
<evidence type="ECO:0000256" key="2">
    <source>
        <dbReference type="ARBA" id="ARBA00022448"/>
    </source>
</evidence>
<comment type="caution">
    <text evidence="9">The sequence shown here is derived from an EMBL/GenBank/DDBJ whole genome shotgun (WGS) entry which is preliminary data.</text>
</comment>